<evidence type="ECO:0000313" key="2">
    <source>
        <dbReference type="EMBL" id="MEJ8812240.1"/>
    </source>
</evidence>
<organism evidence="2 3">
    <name type="scientific">Variovorax ureilyticus</name>
    <dbReference type="NCBI Taxonomy" id="1836198"/>
    <lineage>
        <taxon>Bacteria</taxon>
        <taxon>Pseudomonadati</taxon>
        <taxon>Pseudomonadota</taxon>
        <taxon>Betaproteobacteria</taxon>
        <taxon>Burkholderiales</taxon>
        <taxon>Comamonadaceae</taxon>
        <taxon>Variovorax</taxon>
    </lineage>
</organism>
<evidence type="ECO:0000256" key="1">
    <source>
        <dbReference type="SAM" id="MobiDB-lite"/>
    </source>
</evidence>
<sequence>MAHPTCAPAHLPNDPPARTGAPDEAKSDPFALTMQALREIRSARAAYHVVACIRGIGDASQARELMQLTDAEFQHRVERAIAALKSMRMPDGMRH</sequence>
<evidence type="ECO:0000313" key="3">
    <source>
        <dbReference type="Proteomes" id="UP001365846"/>
    </source>
</evidence>
<reference evidence="2 3" key="1">
    <citation type="submission" date="2024-03" db="EMBL/GenBank/DDBJ databases">
        <title>Novel species of the genus Variovorax.</title>
        <authorList>
            <person name="Liu Q."/>
            <person name="Xin Y.-H."/>
        </authorList>
    </citation>
    <scope>NUCLEOTIDE SEQUENCE [LARGE SCALE GENOMIC DNA]</scope>
    <source>
        <strain evidence="2 3">KACC 18899</strain>
    </source>
</reference>
<gene>
    <name evidence="2" type="ORF">WKW77_14245</name>
</gene>
<name>A0ABU8VGU8_9BURK</name>
<feature type="region of interest" description="Disordered" evidence="1">
    <location>
        <begin position="1"/>
        <end position="27"/>
    </location>
</feature>
<dbReference type="RefSeq" id="WP_340357493.1">
    <property type="nucleotide sequence ID" value="NZ_JBBKZU010000005.1"/>
</dbReference>
<dbReference type="EMBL" id="JBBKZU010000005">
    <property type="protein sequence ID" value="MEJ8812240.1"/>
    <property type="molecule type" value="Genomic_DNA"/>
</dbReference>
<protein>
    <submittedName>
        <fullName evidence="2">Uncharacterized protein</fullName>
    </submittedName>
</protein>
<keyword evidence="3" id="KW-1185">Reference proteome</keyword>
<dbReference type="Proteomes" id="UP001365846">
    <property type="component" value="Unassembled WGS sequence"/>
</dbReference>
<proteinExistence type="predicted"/>
<accession>A0ABU8VGU8</accession>
<comment type="caution">
    <text evidence="2">The sequence shown here is derived from an EMBL/GenBank/DDBJ whole genome shotgun (WGS) entry which is preliminary data.</text>
</comment>